<sequence>MGHDGAITSHPQWASETQHPESQFETMTPEEQIVIHGVMDTAPQRDRRPRFRTNSRQAMCDIGDHPIADHWRSGEEEVPTRSDDDFHFELLGAWLSFALLGKCFGYGSRCGIRGTPSVMLGRSDIGLAYAHFGCKQYNAVLYL</sequence>
<accession>A0A172MLE8</accession>
<dbReference type="EMBL" id="KU950439">
    <property type="protein sequence ID" value="AND01126.1"/>
    <property type="molecule type" value="Genomic_DNA"/>
</dbReference>
<feature type="compositionally biased region" description="Polar residues" evidence="1">
    <location>
        <begin position="9"/>
        <end position="26"/>
    </location>
</feature>
<evidence type="ECO:0000256" key="1">
    <source>
        <dbReference type="SAM" id="MobiDB-lite"/>
    </source>
</evidence>
<name>A0A172MLE8_LINUS</name>
<reference evidence="2" key="1">
    <citation type="journal article" date="2016" name="Funct. Integr. Genomics">
        <title>Structural organization of fatty acid desaturase loci in linseed lines with contrasting linolenic acid contents.</title>
        <authorList>
            <person name="Thambugala D."/>
            <person name="Ragupathy R."/>
            <person name="Cloutier S."/>
        </authorList>
    </citation>
    <scope>NUCLEOTIDE SEQUENCE</scope>
</reference>
<feature type="region of interest" description="Disordered" evidence="1">
    <location>
        <begin position="1"/>
        <end position="26"/>
    </location>
</feature>
<protein>
    <submittedName>
        <fullName evidence="2">Uncharacterized protein</fullName>
    </submittedName>
</protein>
<dbReference type="AlphaFoldDB" id="A0A172MLE8"/>
<organism evidence="2">
    <name type="scientific">Linum usitatissimum</name>
    <name type="common">Flax</name>
    <name type="synonym">Linum humile</name>
    <dbReference type="NCBI Taxonomy" id="4006"/>
    <lineage>
        <taxon>Eukaryota</taxon>
        <taxon>Viridiplantae</taxon>
        <taxon>Streptophyta</taxon>
        <taxon>Embryophyta</taxon>
        <taxon>Tracheophyta</taxon>
        <taxon>Spermatophyta</taxon>
        <taxon>Magnoliopsida</taxon>
        <taxon>eudicotyledons</taxon>
        <taxon>Gunneridae</taxon>
        <taxon>Pentapetalae</taxon>
        <taxon>rosids</taxon>
        <taxon>fabids</taxon>
        <taxon>Malpighiales</taxon>
        <taxon>Linaceae</taxon>
        <taxon>Linum</taxon>
    </lineage>
</organism>
<proteinExistence type="predicted"/>
<evidence type="ECO:0000313" key="2">
    <source>
        <dbReference type="EMBL" id="AND01126.1"/>
    </source>
</evidence>